<evidence type="ECO:0000313" key="1">
    <source>
        <dbReference type="EMBL" id="VEL33546.1"/>
    </source>
</evidence>
<dbReference type="EMBL" id="CAAALY010245978">
    <property type="protein sequence ID" value="VEL33546.1"/>
    <property type="molecule type" value="Genomic_DNA"/>
</dbReference>
<gene>
    <name evidence="1" type="ORF">PXEA_LOCUS26986</name>
</gene>
<sequence length="66" mass="7585">MEAQMREGGCPQGRETAQRLLLASQRRHQSPKMLARLASRGSELAVNHRVTGLIFTERYFRELDTK</sequence>
<organism evidence="1 2">
    <name type="scientific">Protopolystoma xenopodis</name>
    <dbReference type="NCBI Taxonomy" id="117903"/>
    <lineage>
        <taxon>Eukaryota</taxon>
        <taxon>Metazoa</taxon>
        <taxon>Spiralia</taxon>
        <taxon>Lophotrochozoa</taxon>
        <taxon>Platyhelminthes</taxon>
        <taxon>Monogenea</taxon>
        <taxon>Polyopisthocotylea</taxon>
        <taxon>Polystomatidea</taxon>
        <taxon>Polystomatidae</taxon>
        <taxon>Protopolystoma</taxon>
    </lineage>
</organism>
<dbReference type="AlphaFoldDB" id="A0A448XCC7"/>
<protein>
    <submittedName>
        <fullName evidence="1">Uncharacterized protein</fullName>
    </submittedName>
</protein>
<evidence type="ECO:0000313" key="2">
    <source>
        <dbReference type="Proteomes" id="UP000784294"/>
    </source>
</evidence>
<keyword evidence="2" id="KW-1185">Reference proteome</keyword>
<name>A0A448XCC7_9PLAT</name>
<reference evidence="1" key="1">
    <citation type="submission" date="2018-11" db="EMBL/GenBank/DDBJ databases">
        <authorList>
            <consortium name="Pathogen Informatics"/>
        </authorList>
    </citation>
    <scope>NUCLEOTIDE SEQUENCE</scope>
</reference>
<accession>A0A448XCC7</accession>
<proteinExistence type="predicted"/>
<dbReference type="Proteomes" id="UP000784294">
    <property type="component" value="Unassembled WGS sequence"/>
</dbReference>
<comment type="caution">
    <text evidence="1">The sequence shown here is derived from an EMBL/GenBank/DDBJ whole genome shotgun (WGS) entry which is preliminary data.</text>
</comment>